<dbReference type="PANTHER" id="PTHR12895">
    <property type="entry name" value="DYMECLIN"/>
    <property type="match status" value="1"/>
</dbReference>
<dbReference type="GO" id="GO:0007030">
    <property type="term" value="P:Golgi organization"/>
    <property type="evidence" value="ECO:0007669"/>
    <property type="project" value="TreeGrafter"/>
</dbReference>
<keyword evidence="8" id="KW-1185">Reference proteome</keyword>
<evidence type="ECO:0000256" key="3">
    <source>
        <dbReference type="ARBA" id="ARBA00022707"/>
    </source>
</evidence>
<feature type="region of interest" description="Disordered" evidence="6">
    <location>
        <begin position="581"/>
        <end position="607"/>
    </location>
</feature>
<dbReference type="Proteomes" id="UP001153069">
    <property type="component" value="Unassembled WGS sequence"/>
</dbReference>
<feature type="coiled-coil region" evidence="5">
    <location>
        <begin position="816"/>
        <end position="843"/>
    </location>
</feature>
<evidence type="ECO:0000313" key="8">
    <source>
        <dbReference type="Proteomes" id="UP001153069"/>
    </source>
</evidence>
<comment type="caution">
    <text evidence="7">The sequence shown here is derived from an EMBL/GenBank/DDBJ whole genome shotgun (WGS) entry which is preliminary data.</text>
</comment>
<comment type="similarity">
    <text evidence="1">Belongs to the dymeclin family.</text>
</comment>
<keyword evidence="4" id="KW-0449">Lipoprotein</keyword>
<organism evidence="7 8">
    <name type="scientific">Seminavis robusta</name>
    <dbReference type="NCBI Taxonomy" id="568900"/>
    <lineage>
        <taxon>Eukaryota</taxon>
        <taxon>Sar</taxon>
        <taxon>Stramenopiles</taxon>
        <taxon>Ochrophyta</taxon>
        <taxon>Bacillariophyta</taxon>
        <taxon>Bacillariophyceae</taxon>
        <taxon>Bacillariophycidae</taxon>
        <taxon>Naviculales</taxon>
        <taxon>Naviculaceae</taxon>
        <taxon>Seminavis</taxon>
    </lineage>
</organism>
<dbReference type="InterPro" id="IPR019142">
    <property type="entry name" value="Dymeclin"/>
</dbReference>
<proteinExistence type="inferred from homology"/>
<dbReference type="Pfam" id="PF09742">
    <property type="entry name" value="Dymeclin"/>
    <property type="match status" value="2"/>
</dbReference>
<dbReference type="PANTHER" id="PTHR12895:SF9">
    <property type="entry name" value="DYMECLIN"/>
    <property type="match status" value="1"/>
</dbReference>
<dbReference type="OrthoDB" id="44990at2759"/>
<evidence type="ECO:0000256" key="2">
    <source>
        <dbReference type="ARBA" id="ARBA00015736"/>
    </source>
</evidence>
<accession>A0A9N8HSK2</accession>
<sequence>MWGDPERALRLDASDTLSMLLFQVASPAHIPWNDPRWQELLHGFDVWVHVEVRDDPEGVLHQACQSMARHAANNSNLAALARLVCQMLDELCPQGPQQTQIDQVAEFSERIAIVGKARAAAGTLQLIRLFIHRIVVEYANQPAVLVDVFTYRTRDASEKDSNMGKELTASLFRFLTSDKIRAKITEVPEMYDTAVLALQLLLVMLSTQLYQPMLSSLQKSQQQSPQVDFFLDLLMEQTNPNNNGKSSHALSPGTILTALLAWQIQRPRAPERSIARYHFNLAQQVVAAKGEKVGPDGMYESNLVVSAAQTTISKSNDHSSSRLGDSSSHLRLTNTNQPSFLLDATKGVLVQASTIILLPFRLVSLALGLWGHKQKGFDTSRANHYKSSMHRNSRTRDVLWISESPVADLASCLFLILTNNRRATKTALGPSSPPENNVNHNPFREELATLADNRWDSAHAASTLPDLPGPMGDQLNESISLLDSFEAEGKQESLPGSSMVVHHHHHSTMTLNFETLFSSFEANLHTEVGALLLYTLLQSSQAFSQTIAVRSDLDTLVLPLLRTLYFSSSSRHVSALDFQSKGSTVGDKDKNGKNGGDNNGKQQSSIRTMPFRSPSQLYVIVILLLLFSQDPSFGSDAFRRTMVSSVPWYKERFLKDISLGSVVILALLRNLTFNLNRLHDLFLLSNCCAVLMNLSHSVVDLHEYAAMRLASVTVSCLKKYVALAAEEEKNGGDEIEDDAAAQLDMYSEVSHTLLRLLKHALAQKNIERNLHLAYALVYHQADFKKIFSMKHSPFKKSEINRISNLIKTASKIIEFERSASKALQVLSENMDQLKEAVAEKRKKSSEKEDFAFTYEEESDPEIFFIPYIWEVAVCAVTASSLEWQISDIQVFPLLEEELPPSDVAVDSPGAEASPMSNVFANDVMDVV</sequence>
<name>A0A9N8HSK2_9STRA</name>
<evidence type="ECO:0000256" key="1">
    <source>
        <dbReference type="ARBA" id="ARBA00010603"/>
    </source>
</evidence>
<reference evidence="7" key="1">
    <citation type="submission" date="2020-06" db="EMBL/GenBank/DDBJ databases">
        <authorList>
            <consortium name="Plant Systems Biology data submission"/>
        </authorList>
    </citation>
    <scope>NUCLEOTIDE SEQUENCE</scope>
    <source>
        <strain evidence="7">D6</strain>
    </source>
</reference>
<gene>
    <name evidence="7" type="ORF">SEMRO_1177_G249350.1</name>
</gene>
<dbReference type="EMBL" id="CAICTM010001175">
    <property type="protein sequence ID" value="CAB9521233.1"/>
    <property type="molecule type" value="Genomic_DNA"/>
</dbReference>
<keyword evidence="3" id="KW-0519">Myristate</keyword>
<evidence type="ECO:0000256" key="4">
    <source>
        <dbReference type="ARBA" id="ARBA00023288"/>
    </source>
</evidence>
<evidence type="ECO:0000313" key="7">
    <source>
        <dbReference type="EMBL" id="CAB9521233.1"/>
    </source>
</evidence>
<evidence type="ECO:0000256" key="5">
    <source>
        <dbReference type="SAM" id="Coils"/>
    </source>
</evidence>
<keyword evidence="5" id="KW-0175">Coiled coil</keyword>
<evidence type="ECO:0000256" key="6">
    <source>
        <dbReference type="SAM" id="MobiDB-lite"/>
    </source>
</evidence>
<dbReference type="GO" id="GO:0005794">
    <property type="term" value="C:Golgi apparatus"/>
    <property type="evidence" value="ECO:0007669"/>
    <property type="project" value="TreeGrafter"/>
</dbReference>
<protein>
    <recommendedName>
        <fullName evidence="2">Dymeclin</fullName>
    </recommendedName>
</protein>
<dbReference type="AlphaFoldDB" id="A0A9N8HSK2"/>